<comment type="similarity">
    <text evidence="1">Belongs to the LEA type SMP family.</text>
</comment>
<feature type="region of interest" description="Disordered" evidence="3">
    <location>
        <begin position="1"/>
        <end position="21"/>
    </location>
</feature>
<gene>
    <name evidence="5" type="ORF">P3X46_003505</name>
</gene>
<proteinExistence type="inferred from homology"/>
<keyword evidence="6" id="KW-1185">Reference proteome</keyword>
<evidence type="ECO:0000256" key="1">
    <source>
        <dbReference type="ARBA" id="ARBA00010733"/>
    </source>
</evidence>
<feature type="domain" description="SMP" evidence="4">
    <location>
        <begin position="89"/>
        <end position="137"/>
    </location>
</feature>
<dbReference type="PANTHER" id="PTHR31174:SF40">
    <property type="entry name" value="SMP DOMAIN-CONTAINING PROTEIN"/>
    <property type="match status" value="1"/>
</dbReference>
<comment type="caution">
    <text evidence="5">The sequence shown here is derived from an EMBL/GenBank/DDBJ whole genome shotgun (WGS) entry which is preliminary data.</text>
</comment>
<evidence type="ECO:0000259" key="4">
    <source>
        <dbReference type="Pfam" id="PF04927"/>
    </source>
</evidence>
<protein>
    <recommendedName>
        <fullName evidence="4">SMP domain-containing protein</fullName>
    </recommendedName>
</protein>
<keyword evidence="2" id="KW-0677">Repeat</keyword>
<sequence>MQSAESQVLGRPQRGGPAAVMQSAANVNVRAGLVDPDGASEVVREECVTVTETNIGGTRGVSESVGGQVVGQCVDPSIPAAYPRSAYDITIGEALEATAYTAAGEKPIDQSEAAAIKAAELRALRSNETPSSGIGAQDSTAKLPRDKPVTHNDAERVTAAEMRNKPDLRTTPGGFASSMAAAARLNQNP</sequence>
<feature type="domain" description="SMP" evidence="4">
    <location>
        <begin position="139"/>
        <end position="188"/>
    </location>
</feature>
<feature type="domain" description="SMP" evidence="4">
    <location>
        <begin position="1"/>
        <end position="31"/>
    </location>
</feature>
<evidence type="ECO:0000256" key="2">
    <source>
        <dbReference type="ARBA" id="ARBA00022737"/>
    </source>
</evidence>
<evidence type="ECO:0000256" key="3">
    <source>
        <dbReference type="SAM" id="MobiDB-lite"/>
    </source>
</evidence>
<dbReference type="EMBL" id="JARPOI010000002">
    <property type="protein sequence ID" value="KAJ9188113.1"/>
    <property type="molecule type" value="Genomic_DNA"/>
</dbReference>
<feature type="region of interest" description="Disordered" evidence="3">
    <location>
        <begin position="126"/>
        <end position="189"/>
    </location>
</feature>
<dbReference type="PANTHER" id="PTHR31174">
    <property type="entry name" value="SEED MATURATION FAMILY PROTEIN"/>
    <property type="match status" value="1"/>
</dbReference>
<organism evidence="5 6">
    <name type="scientific">Hevea brasiliensis</name>
    <name type="common">Para rubber tree</name>
    <name type="synonym">Siphonia brasiliensis</name>
    <dbReference type="NCBI Taxonomy" id="3981"/>
    <lineage>
        <taxon>Eukaryota</taxon>
        <taxon>Viridiplantae</taxon>
        <taxon>Streptophyta</taxon>
        <taxon>Embryophyta</taxon>
        <taxon>Tracheophyta</taxon>
        <taxon>Spermatophyta</taxon>
        <taxon>Magnoliopsida</taxon>
        <taxon>eudicotyledons</taxon>
        <taxon>Gunneridae</taxon>
        <taxon>Pentapetalae</taxon>
        <taxon>rosids</taxon>
        <taxon>fabids</taxon>
        <taxon>Malpighiales</taxon>
        <taxon>Euphorbiaceae</taxon>
        <taxon>Crotonoideae</taxon>
        <taxon>Micrandreae</taxon>
        <taxon>Hevea</taxon>
    </lineage>
</organism>
<dbReference type="InterPro" id="IPR042971">
    <property type="entry name" value="LEA_SMP"/>
</dbReference>
<dbReference type="InterPro" id="IPR007011">
    <property type="entry name" value="LEA_SMP_dom"/>
</dbReference>
<accession>A0ABQ9N8P9</accession>
<evidence type="ECO:0000313" key="6">
    <source>
        <dbReference type="Proteomes" id="UP001174677"/>
    </source>
</evidence>
<evidence type="ECO:0000313" key="5">
    <source>
        <dbReference type="EMBL" id="KAJ9188113.1"/>
    </source>
</evidence>
<name>A0ABQ9N8P9_HEVBR</name>
<feature type="compositionally biased region" description="Basic and acidic residues" evidence="3">
    <location>
        <begin position="143"/>
        <end position="168"/>
    </location>
</feature>
<feature type="compositionally biased region" description="Polar residues" evidence="3">
    <location>
        <begin position="126"/>
        <end position="140"/>
    </location>
</feature>
<dbReference type="Pfam" id="PF04927">
    <property type="entry name" value="SMP"/>
    <property type="match status" value="3"/>
</dbReference>
<dbReference type="Proteomes" id="UP001174677">
    <property type="component" value="Chromosome 2"/>
</dbReference>
<reference evidence="5" key="1">
    <citation type="journal article" date="2023" name="Plant Biotechnol. J.">
        <title>Chromosome-level wild Hevea brasiliensis genome provides new tools for genomic-assisted breeding and valuable loci to elevate rubber yield.</title>
        <authorList>
            <person name="Cheng H."/>
            <person name="Song X."/>
            <person name="Hu Y."/>
            <person name="Wu T."/>
            <person name="Yang Q."/>
            <person name="An Z."/>
            <person name="Feng S."/>
            <person name="Deng Z."/>
            <person name="Wu W."/>
            <person name="Zeng X."/>
            <person name="Tu M."/>
            <person name="Wang X."/>
            <person name="Huang H."/>
        </authorList>
    </citation>
    <scope>NUCLEOTIDE SEQUENCE</scope>
    <source>
        <strain evidence="5">MT/VB/25A 57/8</strain>
    </source>
</reference>